<sequence>MSNPTAVFEHAFYIGSYLSGILYGFELIVYFSTIRRLYKRAVNGHTWGFFFVYSTVLFILVTIDMSTNAVWGEIMWIDKRDNPGVSTFIVENLSVWYQIMGSTTVVAMVLMGDALLLHRLYLIWGSNIWVVVLPGLVYCGTLTLGILELVSSFKPGGFFLSGKAENFGTPYYSITICMNILLTILICARLYYLSKQAKKMIGFHAAERYTSLAAIMIESAVPYTVMGIILLPFYARGNDIAIALGQVWSKLTCLAPQMIVLRIVSGRAWDRQIVAQIHSGQWSTDQETVSQRTGDGYGKDLEKSEEVYGGEAAVSTLKSASPAR</sequence>
<dbReference type="EMBL" id="SGPM01000025">
    <property type="protein sequence ID" value="THH32299.1"/>
    <property type="molecule type" value="Genomic_DNA"/>
</dbReference>
<feature type="transmembrane region" description="Helical" evidence="1">
    <location>
        <begin position="128"/>
        <end position="151"/>
    </location>
</feature>
<accession>A0A4S4N0B8</accession>
<evidence type="ECO:0000313" key="2">
    <source>
        <dbReference type="EMBL" id="THH32299.1"/>
    </source>
</evidence>
<protein>
    <recommendedName>
        <fullName evidence="4">G-protein coupled receptors family 1 profile domain-containing protein</fullName>
    </recommendedName>
</protein>
<feature type="transmembrane region" description="Helical" evidence="1">
    <location>
        <begin position="171"/>
        <end position="192"/>
    </location>
</feature>
<keyword evidence="3" id="KW-1185">Reference proteome</keyword>
<organism evidence="2 3">
    <name type="scientific">Antrodiella citrinella</name>
    <dbReference type="NCBI Taxonomy" id="2447956"/>
    <lineage>
        <taxon>Eukaryota</taxon>
        <taxon>Fungi</taxon>
        <taxon>Dikarya</taxon>
        <taxon>Basidiomycota</taxon>
        <taxon>Agaricomycotina</taxon>
        <taxon>Agaricomycetes</taxon>
        <taxon>Polyporales</taxon>
        <taxon>Steccherinaceae</taxon>
        <taxon>Antrodiella</taxon>
    </lineage>
</organism>
<gene>
    <name evidence="2" type="ORF">EUX98_g1896</name>
</gene>
<reference evidence="2 3" key="1">
    <citation type="submission" date="2019-02" db="EMBL/GenBank/DDBJ databases">
        <title>Genome sequencing of the rare red list fungi Antrodiella citrinella (Flaviporus citrinellus).</title>
        <authorList>
            <person name="Buettner E."/>
            <person name="Kellner H."/>
        </authorList>
    </citation>
    <scope>NUCLEOTIDE SEQUENCE [LARGE SCALE GENOMIC DNA]</scope>
    <source>
        <strain evidence="2 3">DSM 108506</strain>
    </source>
</reference>
<keyword evidence="1" id="KW-0812">Transmembrane</keyword>
<feature type="transmembrane region" description="Helical" evidence="1">
    <location>
        <begin position="212"/>
        <end position="234"/>
    </location>
</feature>
<name>A0A4S4N0B8_9APHY</name>
<evidence type="ECO:0008006" key="4">
    <source>
        <dbReference type="Google" id="ProtNLM"/>
    </source>
</evidence>
<proteinExistence type="predicted"/>
<feature type="transmembrane region" description="Helical" evidence="1">
    <location>
        <begin position="44"/>
        <end position="63"/>
    </location>
</feature>
<dbReference type="AlphaFoldDB" id="A0A4S4N0B8"/>
<keyword evidence="1" id="KW-0472">Membrane</keyword>
<feature type="transmembrane region" description="Helical" evidence="1">
    <location>
        <begin position="12"/>
        <end position="32"/>
    </location>
</feature>
<comment type="caution">
    <text evidence="2">The sequence shown here is derived from an EMBL/GenBank/DDBJ whole genome shotgun (WGS) entry which is preliminary data.</text>
</comment>
<keyword evidence="1" id="KW-1133">Transmembrane helix</keyword>
<feature type="transmembrane region" description="Helical" evidence="1">
    <location>
        <begin position="95"/>
        <end position="116"/>
    </location>
</feature>
<evidence type="ECO:0000256" key="1">
    <source>
        <dbReference type="SAM" id="Phobius"/>
    </source>
</evidence>
<dbReference type="Proteomes" id="UP000308730">
    <property type="component" value="Unassembled WGS sequence"/>
</dbReference>
<dbReference type="OrthoDB" id="2796825at2759"/>
<evidence type="ECO:0000313" key="3">
    <source>
        <dbReference type="Proteomes" id="UP000308730"/>
    </source>
</evidence>